<evidence type="ECO:0000256" key="4">
    <source>
        <dbReference type="ARBA" id="ARBA00022643"/>
    </source>
</evidence>
<dbReference type="EMBL" id="CP044463">
    <property type="protein sequence ID" value="QIC68563.1"/>
    <property type="molecule type" value="Genomic_DNA"/>
</dbReference>
<evidence type="ECO:0000256" key="3">
    <source>
        <dbReference type="ARBA" id="ARBA00022630"/>
    </source>
</evidence>
<dbReference type="InterPro" id="IPR036661">
    <property type="entry name" value="Luciferase-like_sf"/>
</dbReference>
<keyword evidence="3 7" id="KW-0285">Flavoprotein</keyword>
<feature type="domain" description="Luciferase-like" evidence="8">
    <location>
        <begin position="1"/>
        <end position="327"/>
    </location>
</feature>
<dbReference type="Proteomes" id="UP000503505">
    <property type="component" value="Chromosome"/>
</dbReference>
<dbReference type="InterPro" id="IPR011251">
    <property type="entry name" value="Luciferase-like_dom"/>
</dbReference>
<comment type="function">
    <text evidence="7">Catalyzes the desulfonation of aliphatic sulfonates.</text>
</comment>
<keyword evidence="4 7" id="KW-0288">FMN</keyword>
<dbReference type="NCBIfam" id="NF001939">
    <property type="entry name" value="PRK00719.1"/>
    <property type="match status" value="1"/>
</dbReference>
<keyword evidence="5 7" id="KW-0560">Oxidoreductase</keyword>
<evidence type="ECO:0000256" key="2">
    <source>
        <dbReference type="ARBA" id="ARBA00012113"/>
    </source>
</evidence>
<dbReference type="PANTHER" id="PTHR42847:SF4">
    <property type="entry name" value="ALKANESULFONATE MONOOXYGENASE-RELATED"/>
    <property type="match status" value="1"/>
</dbReference>
<evidence type="ECO:0000256" key="6">
    <source>
        <dbReference type="ARBA" id="ARBA00023033"/>
    </source>
</evidence>
<dbReference type="EC" id="1.14.14.5" evidence="2 7"/>
<reference evidence="9 10" key="1">
    <citation type="submission" date="2019-09" db="EMBL/GenBank/DDBJ databases">
        <title>Non-baumannii Acinetobacter spp. carrying blaNDM-1 isolated in China.</title>
        <authorList>
            <person name="Cui C."/>
            <person name="Chen C."/>
            <person name="Sun J."/>
            <person name="Liu Y."/>
        </authorList>
    </citation>
    <scope>NUCLEOTIDE SEQUENCE [LARGE SCALE GENOMIC DNA]</scope>
    <source>
        <strain evidence="9 10">HZE23-1</strain>
    </source>
</reference>
<dbReference type="SUPFAM" id="SSF51679">
    <property type="entry name" value="Bacterial luciferase-like"/>
    <property type="match status" value="1"/>
</dbReference>
<dbReference type="Pfam" id="PF00296">
    <property type="entry name" value="Bac_luciferase"/>
    <property type="match status" value="1"/>
</dbReference>
<organism evidence="9 10">
    <name type="scientific">Acinetobacter schindleri</name>
    <dbReference type="NCBI Taxonomy" id="108981"/>
    <lineage>
        <taxon>Bacteria</taxon>
        <taxon>Pseudomonadati</taxon>
        <taxon>Pseudomonadota</taxon>
        <taxon>Gammaproteobacteria</taxon>
        <taxon>Moraxellales</taxon>
        <taxon>Moraxellaceae</taxon>
        <taxon>Acinetobacter</taxon>
    </lineage>
</organism>
<dbReference type="HAMAP" id="MF_01229">
    <property type="entry name" value="Alkanesulf_monooxygen"/>
    <property type="match status" value="1"/>
</dbReference>
<keyword evidence="6 7" id="KW-0503">Monooxygenase</keyword>
<gene>
    <name evidence="7 9" type="primary">ssuD</name>
    <name evidence="9" type="ORF">FSC10_14845</name>
</gene>
<dbReference type="InterPro" id="IPR050172">
    <property type="entry name" value="SsuD_RutA_monooxygenase"/>
</dbReference>
<dbReference type="CDD" id="cd01094">
    <property type="entry name" value="Alkanesulfonate_monoxygenase"/>
    <property type="match status" value="1"/>
</dbReference>
<sequence>MKIFWFIPTHGDSRYLGTSKGARQVDHAYMKQIAVAVDNLGYEGVLIPTGRSCEDPWLTAASLIDATKKLKFLVALRPGVTTPALAARMAATFDRLSGGRVLLNLVTGGDEQELKGDGVYEDHETRYKTATEYTTIWREILKRSHTGESFTFHGERLSVDDAKLLYPPIQEPHPPLWFGGSSDAAIELATDQVDTYLTWGEPPAAVKEKIENVRAKAEAKGRKLSYGIRLHVIVRETNEEAWKAAEELIQYVDDATIAAAQAKFKQMDSVGQRRMAELHNGDRSKLEVSPNLWAGVGLVRGGAGTALVGDPETVAARIQEYADLGIDTFIFSGYPHLEESIRFAELVFPLLPLETQKKLTQPNLTGPFGEIVANNYTPDENKKAASVQEPA</sequence>
<dbReference type="NCBIfam" id="TIGR03565">
    <property type="entry name" value="alk_sulf_monoox"/>
    <property type="match status" value="1"/>
</dbReference>
<dbReference type="PANTHER" id="PTHR42847">
    <property type="entry name" value="ALKANESULFONATE MONOOXYGENASE"/>
    <property type="match status" value="1"/>
</dbReference>
<evidence type="ECO:0000256" key="1">
    <source>
        <dbReference type="ARBA" id="ARBA00007044"/>
    </source>
</evidence>
<name>A0AAE7BYP2_9GAMM</name>
<comment type="catalytic activity">
    <reaction evidence="7">
        <text>an alkanesulfonate + FMNH2 + O2 = an aldehyde + FMN + sulfite + H2O + 2 H(+)</text>
        <dbReference type="Rhea" id="RHEA:23064"/>
        <dbReference type="ChEBI" id="CHEBI:15377"/>
        <dbReference type="ChEBI" id="CHEBI:15378"/>
        <dbReference type="ChEBI" id="CHEBI:15379"/>
        <dbReference type="ChEBI" id="CHEBI:17359"/>
        <dbReference type="ChEBI" id="CHEBI:17478"/>
        <dbReference type="ChEBI" id="CHEBI:57618"/>
        <dbReference type="ChEBI" id="CHEBI:58210"/>
        <dbReference type="ChEBI" id="CHEBI:134249"/>
        <dbReference type="EC" id="1.14.14.5"/>
    </reaction>
</comment>
<evidence type="ECO:0000313" key="9">
    <source>
        <dbReference type="EMBL" id="QIC68563.1"/>
    </source>
</evidence>
<proteinExistence type="inferred from homology"/>
<evidence type="ECO:0000259" key="8">
    <source>
        <dbReference type="Pfam" id="PF00296"/>
    </source>
</evidence>
<dbReference type="GO" id="GO:0008726">
    <property type="term" value="F:alkanesulfonate monooxygenase activity"/>
    <property type="evidence" value="ECO:0007669"/>
    <property type="project" value="UniProtKB-UniRule"/>
</dbReference>
<dbReference type="InterPro" id="IPR019911">
    <property type="entry name" value="Alkanesulphonate_mOase_FMN-dep"/>
</dbReference>
<dbReference type="GO" id="GO:0046306">
    <property type="term" value="P:alkanesulfonate catabolic process"/>
    <property type="evidence" value="ECO:0007669"/>
    <property type="project" value="TreeGrafter"/>
</dbReference>
<evidence type="ECO:0000256" key="5">
    <source>
        <dbReference type="ARBA" id="ARBA00023002"/>
    </source>
</evidence>
<comment type="similarity">
    <text evidence="1 7">Belongs to the SsuD family.</text>
</comment>
<evidence type="ECO:0000256" key="7">
    <source>
        <dbReference type="HAMAP-Rule" id="MF_01229"/>
    </source>
</evidence>
<protein>
    <recommendedName>
        <fullName evidence="2 7">Alkanesulfonate monooxygenase</fullName>
        <ecNumber evidence="2 7">1.14.14.5</ecNumber>
    </recommendedName>
    <alternativeName>
        <fullName evidence="7">FMNH2-dependent aliphatic sulfonate monooxygenase</fullName>
    </alternativeName>
</protein>
<dbReference type="Gene3D" id="3.20.20.30">
    <property type="entry name" value="Luciferase-like domain"/>
    <property type="match status" value="1"/>
</dbReference>
<accession>A0AAE7BYP2</accession>
<dbReference type="RefSeq" id="WP_004890944.1">
    <property type="nucleotide sequence ID" value="NZ_BCMD01000040.1"/>
</dbReference>
<dbReference type="AlphaFoldDB" id="A0AAE7BYP2"/>
<evidence type="ECO:0000313" key="10">
    <source>
        <dbReference type="Proteomes" id="UP000503505"/>
    </source>
</evidence>